<protein>
    <submittedName>
        <fullName evidence="2">MTH538 TIR-like domain</fullName>
    </submittedName>
</protein>
<dbReference type="Pfam" id="PF08937">
    <property type="entry name" value="ThsB_TIR"/>
    <property type="match status" value="1"/>
</dbReference>
<accession>A0A1M6IZX2</accession>
<name>A0A1M6IZX2_9BURK</name>
<reference evidence="2 3" key="1">
    <citation type="submission" date="2016-11" db="EMBL/GenBank/DDBJ databases">
        <authorList>
            <person name="Jaros S."/>
            <person name="Januszkiewicz K."/>
            <person name="Wedrychowicz H."/>
        </authorList>
    </citation>
    <scope>NUCLEOTIDE SEQUENCE [LARGE SCALE GENOMIC DNA]</scope>
    <source>
        <strain evidence="2 3">LMG 20594</strain>
    </source>
</reference>
<feature type="domain" description="Thoeris protein ThsB TIR-like" evidence="1">
    <location>
        <begin position="6"/>
        <end position="103"/>
    </location>
</feature>
<dbReference type="Gene3D" id="3.40.50.11200">
    <property type="match status" value="1"/>
</dbReference>
<dbReference type="STRING" id="169427.SAMN05192548_1001304"/>
<dbReference type="RefSeq" id="WP_073426949.1">
    <property type="nucleotide sequence ID" value="NZ_CADFGY010000003.1"/>
</dbReference>
<dbReference type="InterPro" id="IPR015032">
    <property type="entry name" value="ThsB__TIR-like_domain"/>
</dbReference>
<dbReference type="Proteomes" id="UP000184395">
    <property type="component" value="Unassembled WGS sequence"/>
</dbReference>
<evidence type="ECO:0000259" key="1">
    <source>
        <dbReference type="Pfam" id="PF08937"/>
    </source>
</evidence>
<evidence type="ECO:0000313" key="3">
    <source>
        <dbReference type="Proteomes" id="UP000184395"/>
    </source>
</evidence>
<sequence>MAKRVFFSFHYQDVIDFRANVIRNHWVAKDDREDAGFFDASIWEESKKKGTASLKKLIHDGLENTTNTCVLIGSQTYARPWVRYEIFYSIWRGNHVFGVHINQIKGKDGKIKANGPNPFDYLALKYSADGKSVEPMEAKDSKWIPFAEFGAYKLKQEAPERHWGKTVSLSSLGYKTYCWSTDDGYDSFANWVK</sequence>
<dbReference type="AlphaFoldDB" id="A0A1M6IZX2"/>
<organism evidence="2 3">
    <name type="scientific">Paraburkholderia terricola</name>
    <dbReference type="NCBI Taxonomy" id="169427"/>
    <lineage>
        <taxon>Bacteria</taxon>
        <taxon>Pseudomonadati</taxon>
        <taxon>Pseudomonadota</taxon>
        <taxon>Betaproteobacteria</taxon>
        <taxon>Burkholderiales</taxon>
        <taxon>Burkholderiaceae</taxon>
        <taxon>Paraburkholderia</taxon>
    </lineage>
</organism>
<evidence type="ECO:0000313" key="2">
    <source>
        <dbReference type="EMBL" id="SHJ39957.1"/>
    </source>
</evidence>
<proteinExistence type="predicted"/>
<dbReference type="OrthoDB" id="9811746at2"/>
<gene>
    <name evidence="2" type="ORF">SAMN05192548_1001304</name>
</gene>
<dbReference type="EMBL" id="FRAB01000001">
    <property type="protein sequence ID" value="SHJ39957.1"/>
    <property type="molecule type" value="Genomic_DNA"/>
</dbReference>